<name>A0A1F6GSA3_9PROT</name>
<evidence type="ECO:0000256" key="8">
    <source>
        <dbReference type="ARBA" id="ARBA00023306"/>
    </source>
</evidence>
<dbReference type="PROSITE" id="PS51779">
    <property type="entry name" value="POTRA"/>
    <property type="match status" value="1"/>
</dbReference>
<protein>
    <recommendedName>
        <fullName evidence="11">POTRA domain-containing protein</fullName>
    </recommendedName>
</protein>
<dbReference type="Pfam" id="PF03799">
    <property type="entry name" value="FtsQ_DivIB_C"/>
    <property type="match status" value="1"/>
</dbReference>
<gene>
    <name evidence="12" type="ORF">A2557_00225</name>
</gene>
<evidence type="ECO:0000256" key="4">
    <source>
        <dbReference type="ARBA" id="ARBA00022618"/>
    </source>
</evidence>
<evidence type="ECO:0000256" key="10">
    <source>
        <dbReference type="SAM" id="Phobius"/>
    </source>
</evidence>
<evidence type="ECO:0000256" key="1">
    <source>
        <dbReference type="ARBA" id="ARBA00004370"/>
    </source>
</evidence>
<dbReference type="PANTHER" id="PTHR35851:SF1">
    <property type="entry name" value="CELL DIVISION PROTEIN FTSQ"/>
    <property type="match status" value="1"/>
</dbReference>
<dbReference type="PANTHER" id="PTHR35851">
    <property type="entry name" value="CELL DIVISION PROTEIN FTSQ"/>
    <property type="match status" value="1"/>
</dbReference>
<feature type="domain" description="POTRA" evidence="11">
    <location>
        <begin position="92"/>
        <end position="160"/>
    </location>
</feature>
<dbReference type="GO" id="GO:0016020">
    <property type="term" value="C:membrane"/>
    <property type="evidence" value="ECO:0007669"/>
    <property type="project" value="UniProtKB-SubCell"/>
</dbReference>
<dbReference type="EMBL" id="MFNF01000040">
    <property type="protein sequence ID" value="OGH01013.1"/>
    <property type="molecule type" value="Genomic_DNA"/>
</dbReference>
<dbReference type="AlphaFoldDB" id="A0A1F6GSA3"/>
<dbReference type="InterPro" id="IPR034746">
    <property type="entry name" value="POTRA"/>
</dbReference>
<evidence type="ECO:0000256" key="9">
    <source>
        <dbReference type="SAM" id="MobiDB-lite"/>
    </source>
</evidence>
<keyword evidence="4" id="KW-0132">Cell division</keyword>
<accession>A0A1F6GSA3</accession>
<evidence type="ECO:0000313" key="13">
    <source>
        <dbReference type="Proteomes" id="UP000177583"/>
    </source>
</evidence>
<feature type="transmembrane region" description="Helical" evidence="10">
    <location>
        <begin position="70"/>
        <end position="90"/>
    </location>
</feature>
<dbReference type="Pfam" id="PF08478">
    <property type="entry name" value="POTRA_1"/>
    <property type="match status" value="1"/>
</dbReference>
<dbReference type="GO" id="GO:0090529">
    <property type="term" value="P:cell septum assembly"/>
    <property type="evidence" value="ECO:0007669"/>
    <property type="project" value="InterPro"/>
</dbReference>
<dbReference type="InterPro" id="IPR013685">
    <property type="entry name" value="POTRA_FtsQ_type"/>
</dbReference>
<sequence>MGLWSGKNRPGKPQGQSPASVAGTWVLLPLPLFRSTDPMKDYTPLGNQGPGPKKKGLGPQGATLDWLSRFLTLAGLLLILVPLVWAPFYLSRPLRAIAVEGNRVLSAQEVAARLRMEPSPLWIGLDPYELETQILEEPWVQSVNIKKTSTLGLLVAVTERQPVAYFKAQNGLFLLDSDQMVLVRPSLWGGWDLPVFTDLNLKVNAGDKLVSSGVYRALELTKLLDQDPVLPLSAVSEFLVGDPMNLSLITQPGGLEVRLGFEGLEEKLARLHQASGEIKKREDRLAYIDLRHPQGIVIKRK</sequence>
<keyword evidence="5 10" id="KW-0812">Transmembrane</keyword>
<keyword evidence="2" id="KW-1003">Cell membrane</keyword>
<keyword evidence="3" id="KW-0997">Cell inner membrane</keyword>
<proteinExistence type="predicted"/>
<comment type="caution">
    <text evidence="12">The sequence shown here is derived from an EMBL/GenBank/DDBJ whole genome shotgun (WGS) entry which is preliminary data.</text>
</comment>
<dbReference type="InterPro" id="IPR045335">
    <property type="entry name" value="FtsQ_C_sf"/>
</dbReference>
<evidence type="ECO:0000256" key="3">
    <source>
        <dbReference type="ARBA" id="ARBA00022519"/>
    </source>
</evidence>
<dbReference type="Gene3D" id="3.40.50.11690">
    <property type="entry name" value="Cell division protein FtsQ/DivIB"/>
    <property type="match status" value="1"/>
</dbReference>
<organism evidence="12 13">
    <name type="scientific">Candidatus Lambdaproteobacteria bacterium RIFOXYD2_FULL_56_26</name>
    <dbReference type="NCBI Taxonomy" id="1817773"/>
    <lineage>
        <taxon>Bacteria</taxon>
        <taxon>Pseudomonadati</taxon>
        <taxon>Pseudomonadota</taxon>
        <taxon>Candidatus Lambdaproteobacteria</taxon>
    </lineage>
</organism>
<evidence type="ECO:0000256" key="7">
    <source>
        <dbReference type="ARBA" id="ARBA00023136"/>
    </source>
</evidence>
<keyword evidence="6 10" id="KW-1133">Transmembrane helix</keyword>
<feature type="region of interest" description="Disordered" evidence="9">
    <location>
        <begin position="39"/>
        <end position="58"/>
    </location>
</feature>
<comment type="subcellular location">
    <subcellularLocation>
        <location evidence="1">Membrane</location>
    </subcellularLocation>
</comment>
<evidence type="ECO:0000256" key="6">
    <source>
        <dbReference type="ARBA" id="ARBA00022989"/>
    </source>
</evidence>
<keyword evidence="8" id="KW-0131">Cell cycle</keyword>
<dbReference type="InterPro" id="IPR005548">
    <property type="entry name" value="Cell_div_FtsQ/DivIB_C"/>
</dbReference>
<dbReference type="InterPro" id="IPR026579">
    <property type="entry name" value="FtsQ"/>
</dbReference>
<evidence type="ECO:0000256" key="5">
    <source>
        <dbReference type="ARBA" id="ARBA00022692"/>
    </source>
</evidence>
<evidence type="ECO:0000313" key="12">
    <source>
        <dbReference type="EMBL" id="OGH01013.1"/>
    </source>
</evidence>
<keyword evidence="7 10" id="KW-0472">Membrane</keyword>
<evidence type="ECO:0000259" key="11">
    <source>
        <dbReference type="PROSITE" id="PS51779"/>
    </source>
</evidence>
<reference evidence="12 13" key="1">
    <citation type="journal article" date="2016" name="Nat. Commun.">
        <title>Thousands of microbial genomes shed light on interconnected biogeochemical processes in an aquifer system.</title>
        <authorList>
            <person name="Anantharaman K."/>
            <person name="Brown C.T."/>
            <person name="Hug L.A."/>
            <person name="Sharon I."/>
            <person name="Castelle C.J."/>
            <person name="Probst A.J."/>
            <person name="Thomas B.C."/>
            <person name="Singh A."/>
            <person name="Wilkins M.J."/>
            <person name="Karaoz U."/>
            <person name="Brodie E.L."/>
            <person name="Williams K.H."/>
            <person name="Hubbard S.S."/>
            <person name="Banfield J.F."/>
        </authorList>
    </citation>
    <scope>NUCLEOTIDE SEQUENCE [LARGE SCALE GENOMIC DNA]</scope>
</reference>
<dbReference type="Gene3D" id="3.10.20.310">
    <property type="entry name" value="membrane protein fhac"/>
    <property type="match status" value="1"/>
</dbReference>
<evidence type="ECO:0000256" key="2">
    <source>
        <dbReference type="ARBA" id="ARBA00022475"/>
    </source>
</evidence>
<dbReference type="Proteomes" id="UP000177583">
    <property type="component" value="Unassembled WGS sequence"/>
</dbReference>